<accession>A0A1H3UHJ8</accession>
<dbReference type="Proteomes" id="UP000198935">
    <property type="component" value="Unassembled WGS sequence"/>
</dbReference>
<reference evidence="2" key="1">
    <citation type="submission" date="2016-10" db="EMBL/GenBank/DDBJ databases">
        <authorList>
            <person name="Varghese N."/>
            <person name="Submissions S."/>
        </authorList>
    </citation>
    <scope>NUCLEOTIDE SEQUENCE [LARGE SCALE GENOMIC DNA]</scope>
    <source>
        <strain evidence="2">SP</strain>
    </source>
</reference>
<keyword evidence="2" id="KW-1185">Reference proteome</keyword>
<sequence length="222" mass="25150">MVEWKNLQRFQVQLTEQIISGELPVLSECLSSQFPSIIKHVQQLSGAPGTPVATSVFMRRYGLFIAAQLYLKAHNKVWDGPLHDIRLTEADGSITFAVNSRYIREAHEDDLKFILNNFCHPVVEALAAKGNIAKLILWENIWGYVLWMYHSLAADKEQGTVDLQLLLADSVWQPKMASSPFRKFLNGRTFTEAATQYQRITCCLYKDLPAAGNCPYCPLSKE</sequence>
<dbReference type="AlphaFoldDB" id="A0A1H3UHJ8"/>
<evidence type="ECO:0000313" key="1">
    <source>
        <dbReference type="EMBL" id="SDZ61796.1"/>
    </source>
</evidence>
<protein>
    <submittedName>
        <fullName evidence="1">Ferric iron reductase protein FhuF, involved in iron transport</fullName>
    </submittedName>
</protein>
<dbReference type="EMBL" id="FNPI01000021">
    <property type="protein sequence ID" value="SDZ61796.1"/>
    <property type="molecule type" value="Genomic_DNA"/>
</dbReference>
<gene>
    <name evidence="1" type="ORF">SAMN05421736_12168</name>
</gene>
<organism evidence="1 2">
    <name type="scientific">Evansella caseinilytica</name>
    <dbReference type="NCBI Taxonomy" id="1503961"/>
    <lineage>
        <taxon>Bacteria</taxon>
        <taxon>Bacillati</taxon>
        <taxon>Bacillota</taxon>
        <taxon>Bacilli</taxon>
        <taxon>Bacillales</taxon>
        <taxon>Bacillaceae</taxon>
        <taxon>Evansella</taxon>
    </lineage>
</organism>
<dbReference type="OrthoDB" id="2962087at2"/>
<dbReference type="STRING" id="1503961.SAMN05421736_12168"/>
<evidence type="ECO:0000313" key="2">
    <source>
        <dbReference type="Proteomes" id="UP000198935"/>
    </source>
</evidence>
<proteinExistence type="predicted"/>
<name>A0A1H3UHJ8_9BACI</name>